<dbReference type="Gene3D" id="3.40.50.12580">
    <property type="match status" value="1"/>
</dbReference>
<dbReference type="InterPro" id="IPR043149">
    <property type="entry name" value="TagF_N"/>
</dbReference>
<dbReference type="EMBL" id="JBEXIP010000025">
    <property type="protein sequence ID" value="MET8436391.1"/>
    <property type="molecule type" value="Genomic_DNA"/>
</dbReference>
<dbReference type="PANTHER" id="PTHR37316:SF3">
    <property type="entry name" value="TEICHOIC ACID GLYCEROL-PHOSPHATE TRANSFERASE"/>
    <property type="match status" value="1"/>
</dbReference>
<reference evidence="8 9" key="1">
    <citation type="submission" date="2024-06" db="EMBL/GenBank/DDBJ databases">
        <title>The Natural Products Discovery Center: Release of the First 8490 Sequenced Strains for Exploring Actinobacteria Biosynthetic Diversity.</title>
        <authorList>
            <person name="Kalkreuter E."/>
            <person name="Kautsar S.A."/>
            <person name="Yang D."/>
            <person name="Bader C.D."/>
            <person name="Teijaro C.N."/>
            <person name="Fluegel L."/>
            <person name="Davis C.M."/>
            <person name="Simpson J.R."/>
            <person name="Lauterbach L."/>
            <person name="Steele A.D."/>
            <person name="Gui C."/>
            <person name="Meng S."/>
            <person name="Li G."/>
            <person name="Viehrig K."/>
            <person name="Ye F."/>
            <person name="Su P."/>
            <person name="Kiefer A.F."/>
            <person name="Nichols A."/>
            <person name="Cepeda A.J."/>
            <person name="Yan W."/>
            <person name="Fan B."/>
            <person name="Jiang Y."/>
            <person name="Adhikari A."/>
            <person name="Zheng C.-J."/>
            <person name="Schuster L."/>
            <person name="Cowan T.M."/>
            <person name="Smanski M.J."/>
            <person name="Chevrette M.G."/>
            <person name="De Carvalho L.P.S."/>
            <person name="Shen B."/>
        </authorList>
    </citation>
    <scope>NUCLEOTIDE SEQUENCE [LARGE SCALE GENOMIC DNA]</scope>
    <source>
        <strain evidence="8 9">NPDC005137</strain>
    </source>
</reference>
<evidence type="ECO:0000256" key="5">
    <source>
        <dbReference type="ARBA" id="ARBA00022944"/>
    </source>
</evidence>
<dbReference type="InterPro" id="IPR001173">
    <property type="entry name" value="Glyco_trans_2-like"/>
</dbReference>
<dbReference type="InterPro" id="IPR051612">
    <property type="entry name" value="Teichoic_Acid_Biosynth"/>
</dbReference>
<dbReference type="PANTHER" id="PTHR37316">
    <property type="entry name" value="TEICHOIC ACID GLYCEROL-PHOSPHATE PRIMASE"/>
    <property type="match status" value="1"/>
</dbReference>
<evidence type="ECO:0000256" key="6">
    <source>
        <dbReference type="ARBA" id="ARBA00023136"/>
    </source>
</evidence>
<keyword evidence="6" id="KW-0472">Membrane</keyword>
<dbReference type="SUPFAM" id="SSF53448">
    <property type="entry name" value="Nucleotide-diphospho-sugar transferases"/>
    <property type="match status" value="1"/>
</dbReference>
<accession>A0ABV2UEW3</accession>
<evidence type="ECO:0000259" key="7">
    <source>
        <dbReference type="Pfam" id="PF00535"/>
    </source>
</evidence>
<dbReference type="SUPFAM" id="SSF53756">
    <property type="entry name" value="UDP-Glycosyltransferase/glycogen phosphorylase"/>
    <property type="match status" value="1"/>
</dbReference>
<evidence type="ECO:0000313" key="9">
    <source>
        <dbReference type="Proteomes" id="UP001550044"/>
    </source>
</evidence>
<evidence type="ECO:0000256" key="2">
    <source>
        <dbReference type="ARBA" id="ARBA00010488"/>
    </source>
</evidence>
<dbReference type="Proteomes" id="UP001550044">
    <property type="component" value="Unassembled WGS sequence"/>
</dbReference>
<dbReference type="Gene3D" id="3.40.50.11820">
    <property type="match status" value="1"/>
</dbReference>
<comment type="caution">
    <text evidence="8">The sequence shown here is derived from an EMBL/GenBank/DDBJ whole genome shotgun (WGS) entry which is preliminary data.</text>
</comment>
<dbReference type="RefSeq" id="WP_356499786.1">
    <property type="nucleotide sequence ID" value="NZ_JBEXEF010000001.1"/>
</dbReference>
<dbReference type="Gene3D" id="3.90.550.10">
    <property type="entry name" value="Spore Coat Polysaccharide Biosynthesis Protein SpsA, Chain A"/>
    <property type="match status" value="1"/>
</dbReference>
<organism evidence="8 9">
    <name type="scientific">Streptomyces sp. 900116325</name>
    <dbReference type="NCBI Taxonomy" id="3154295"/>
    <lineage>
        <taxon>Bacteria</taxon>
        <taxon>Bacillati</taxon>
        <taxon>Actinomycetota</taxon>
        <taxon>Actinomycetes</taxon>
        <taxon>Kitasatosporales</taxon>
        <taxon>Streptomycetaceae</taxon>
        <taxon>Streptomyces</taxon>
    </lineage>
</organism>
<comment type="similarity">
    <text evidence="2">Belongs to the CDP-glycerol glycerophosphotransferase family.</text>
</comment>
<keyword evidence="5" id="KW-0777">Teichoic acid biosynthesis</keyword>
<dbReference type="InterPro" id="IPR007554">
    <property type="entry name" value="Glycerophosphate_synth"/>
</dbReference>
<feature type="domain" description="Glycosyltransferase 2-like" evidence="7">
    <location>
        <begin position="6"/>
        <end position="170"/>
    </location>
</feature>
<sequence>MPPRLSVVVPVYNVELYLTDCLKSLAEQTMDDLEVVMVDDGSTDGSAALATAFAEQDSRFRLVSQKNGGLGHARNTGVRNCDPDSGYVAFVDSDDIVPPRAYELLVGALDETGSDIASGNVLRLRASGKLQQSPNFRKPMATTRLRTHISRDWDLAADRIACNKVFRRSFWDEHAFAFPVGALYEDIPVVLPAHFLARSVDVVKDAVYHWRDRAGSITTRRAVVRGIRDRASHVLGVSTFLEQHRSAADKRRYEAHVLANDLWYFMEALPDGDDEYRRAFLTYANEFTDQVDPAVLDGLPLRLRLMWHLVRERRTDELLDLLAHDKAEPGAFAVRGVRSHSASYPALTGPVPSSVLRVGDRDLPLTARLREAHWQGGKLHLKGYAYIRNLPADSWHSEFRAGWLRAGRRHVVPLRLRTVDEPEATARSRQSLHDYDRSGFETVIDPARLRISADGTTERLTWRFEVGIAGHGMLRRSDVSTDVAAAAPPVHRPDGDHRIVPVFESGKLVVHAERIDARFETHRAGDAGDGTATVVISGMIRERLGKGPVRIGLTHRPSGTSLDFPATVHEGAVPSASGWRRFTAAIPLAAVTDARPATEAAAVAYSLHLVGPDGRRTPVDVPGPVPPGRYPIGSPAPEAGGDEPRELALTASSRGNLLVSDRPVQPACELASWTEDGLLLLEGTFPADHDRPVDLVARHSGHHEEAVFPVVFSGPAQARRFRAELRPDAVEAPGGPLPLGEGHWYFFLRPKGSADDTGDMPLRIPAAAHRTLPAARTLAGRTYVIERRYHDQLLVNAASMLTPAERGARGKRLLREAYAGQRTAPLRDTVLHSSFDGRQYSDSPRAIYEELAARTTAFEHLWVVRDQQARIPAGATAVVHGSAAWHEALARSRHIVTNTQLPEWFERRDGQTVVQTWHGTPLKRIGLDLAGTAQANAAYIATIEQRAGQWSVLVSPNSFSTPVLRRSFGYRGEMLECGYPRNDLFHASDRTKVAAAVRERLGIPAGKRVVLYAPTWREDQPQVGGRYALDLQLDLAAAERELGSDTVLLVRRHYLVTDRLPDSGSGFVRDVSRYGDVGELMLISDALVTDYSSLMFDFAQTGRPMLFHTYDLAHYRDTLRGFCFDFENRAPGPLIPDSADLVEALRDPVRATAGHAQAYEAFRRDFCDLDDGHAAQRVVDRMLQPDPR</sequence>
<gene>
    <name evidence="8" type="ORF">ABZV61_27140</name>
</gene>
<evidence type="ECO:0000256" key="1">
    <source>
        <dbReference type="ARBA" id="ARBA00004202"/>
    </source>
</evidence>
<dbReference type="Pfam" id="PF00535">
    <property type="entry name" value="Glycos_transf_2"/>
    <property type="match status" value="1"/>
</dbReference>
<protein>
    <submittedName>
        <fullName evidence="8">Bifunctional glycosyltransferase family 2 protein/CDP-glycerol:glycerophosphate glycerophosphotransferase</fullName>
    </submittedName>
</protein>
<dbReference type="CDD" id="cd00761">
    <property type="entry name" value="Glyco_tranf_GTA_type"/>
    <property type="match status" value="1"/>
</dbReference>
<name>A0ABV2UEW3_9ACTN</name>
<keyword evidence="4" id="KW-0808">Transferase</keyword>
<evidence type="ECO:0000256" key="4">
    <source>
        <dbReference type="ARBA" id="ARBA00022679"/>
    </source>
</evidence>
<dbReference type="InterPro" id="IPR029044">
    <property type="entry name" value="Nucleotide-diphossugar_trans"/>
</dbReference>
<proteinExistence type="inferred from homology"/>
<dbReference type="Pfam" id="PF04464">
    <property type="entry name" value="Glyphos_transf"/>
    <property type="match status" value="1"/>
</dbReference>
<keyword evidence="9" id="KW-1185">Reference proteome</keyword>
<comment type="subcellular location">
    <subcellularLocation>
        <location evidence="1">Cell membrane</location>
        <topology evidence="1">Peripheral membrane protein</topology>
    </subcellularLocation>
</comment>
<keyword evidence="3" id="KW-1003">Cell membrane</keyword>
<evidence type="ECO:0000256" key="3">
    <source>
        <dbReference type="ARBA" id="ARBA00022475"/>
    </source>
</evidence>
<evidence type="ECO:0000313" key="8">
    <source>
        <dbReference type="EMBL" id="MET8436391.1"/>
    </source>
</evidence>
<dbReference type="InterPro" id="IPR043148">
    <property type="entry name" value="TagF_C"/>
</dbReference>